<name>A0A915IMW9_ROMCU</name>
<evidence type="ECO:0000256" key="6">
    <source>
        <dbReference type="ARBA" id="ARBA00023511"/>
    </source>
</evidence>
<dbReference type="PANTHER" id="PTHR11963:SF23">
    <property type="entry name" value="CYTOSOL AMINOPEPTIDASE"/>
    <property type="match status" value="1"/>
</dbReference>
<feature type="domain" description="Cytosol aminopeptidase" evidence="16">
    <location>
        <begin position="385"/>
        <end position="392"/>
    </location>
</feature>
<dbReference type="PANTHER" id="PTHR11963">
    <property type="entry name" value="LEUCINE AMINOPEPTIDASE-RELATED"/>
    <property type="match status" value="1"/>
</dbReference>
<organism evidence="17 18">
    <name type="scientific">Romanomermis culicivorax</name>
    <name type="common">Nematode worm</name>
    <dbReference type="NCBI Taxonomy" id="13658"/>
    <lineage>
        <taxon>Eukaryota</taxon>
        <taxon>Metazoa</taxon>
        <taxon>Ecdysozoa</taxon>
        <taxon>Nematoda</taxon>
        <taxon>Enoplea</taxon>
        <taxon>Dorylaimia</taxon>
        <taxon>Mermithida</taxon>
        <taxon>Mermithoidea</taxon>
        <taxon>Mermithidae</taxon>
        <taxon>Romanomermis</taxon>
    </lineage>
</organism>
<dbReference type="EC" id="3.4.13.23" evidence="7"/>
<dbReference type="AlphaFoldDB" id="A0A915IMW9"/>
<evidence type="ECO:0000259" key="16">
    <source>
        <dbReference type="PROSITE" id="PS00631"/>
    </source>
</evidence>
<dbReference type="WBParaSite" id="nRc.2.0.1.t15219-RA">
    <property type="protein sequence ID" value="nRc.2.0.1.t15219-RA"/>
    <property type="gene ID" value="nRc.2.0.1.g15219"/>
</dbReference>
<evidence type="ECO:0000256" key="2">
    <source>
        <dbReference type="ARBA" id="ARBA00014190"/>
    </source>
</evidence>
<dbReference type="SUPFAM" id="SSF53187">
    <property type="entry name" value="Zn-dependent exopeptidases"/>
    <property type="match status" value="1"/>
</dbReference>
<evidence type="ECO:0000256" key="15">
    <source>
        <dbReference type="SAM" id="MobiDB-lite"/>
    </source>
</evidence>
<evidence type="ECO:0000256" key="5">
    <source>
        <dbReference type="ARBA" id="ARBA00022801"/>
    </source>
</evidence>
<evidence type="ECO:0000256" key="9">
    <source>
        <dbReference type="ARBA" id="ARBA00030930"/>
    </source>
</evidence>
<evidence type="ECO:0000256" key="10">
    <source>
        <dbReference type="ARBA" id="ARBA00030997"/>
    </source>
</evidence>
<evidence type="ECO:0000313" key="17">
    <source>
        <dbReference type="Proteomes" id="UP000887565"/>
    </source>
</evidence>
<dbReference type="PROSITE" id="PS00631">
    <property type="entry name" value="CYTOSOL_AP"/>
    <property type="match status" value="1"/>
</dbReference>
<dbReference type="CDD" id="cd00433">
    <property type="entry name" value="Peptidase_M17"/>
    <property type="match status" value="1"/>
</dbReference>
<evidence type="ECO:0000256" key="3">
    <source>
        <dbReference type="ARBA" id="ARBA00022438"/>
    </source>
</evidence>
<dbReference type="GO" id="GO:0070006">
    <property type="term" value="F:metalloaminopeptidase activity"/>
    <property type="evidence" value="ECO:0007669"/>
    <property type="project" value="InterPro"/>
</dbReference>
<evidence type="ECO:0000256" key="14">
    <source>
        <dbReference type="ARBA" id="ARBA00049107"/>
    </source>
</evidence>
<dbReference type="GO" id="GO:0006508">
    <property type="term" value="P:proteolysis"/>
    <property type="evidence" value="ECO:0007669"/>
    <property type="project" value="UniProtKB-KW"/>
</dbReference>
<evidence type="ECO:0000256" key="12">
    <source>
        <dbReference type="ARBA" id="ARBA00045966"/>
    </source>
</evidence>
<keyword evidence="4" id="KW-0645">Protease</keyword>
<reference evidence="18" key="1">
    <citation type="submission" date="2022-11" db="UniProtKB">
        <authorList>
            <consortium name="WormBaseParasite"/>
        </authorList>
    </citation>
    <scope>IDENTIFICATION</scope>
</reference>
<evidence type="ECO:0000256" key="13">
    <source>
        <dbReference type="ARBA" id="ARBA00047881"/>
    </source>
</evidence>
<protein>
    <recommendedName>
        <fullName evidence="2">Cytosol aminopeptidase</fullName>
        <ecNumber evidence="7">3.4.13.23</ecNumber>
    </recommendedName>
    <alternativeName>
        <fullName evidence="10">Cysteinylglycine-S-conjugate dipeptidase</fullName>
    </alternativeName>
    <alternativeName>
        <fullName evidence="11">Leucine aminopeptidase 3</fullName>
    </alternativeName>
    <alternativeName>
        <fullName evidence="9">Proline aminopeptidase</fullName>
    </alternativeName>
    <alternativeName>
        <fullName evidence="8">Prolyl aminopeptidase</fullName>
    </alternativeName>
</protein>
<keyword evidence="5" id="KW-0378">Hydrolase</keyword>
<evidence type="ECO:0000256" key="11">
    <source>
        <dbReference type="ARBA" id="ARBA00031564"/>
    </source>
</evidence>
<dbReference type="SUPFAM" id="SSF52949">
    <property type="entry name" value="Macro domain-like"/>
    <property type="match status" value="1"/>
</dbReference>
<dbReference type="GO" id="GO:0005737">
    <property type="term" value="C:cytoplasm"/>
    <property type="evidence" value="ECO:0007669"/>
    <property type="project" value="InterPro"/>
</dbReference>
<dbReference type="Pfam" id="PF02789">
    <property type="entry name" value="Peptidase_M17_N"/>
    <property type="match status" value="1"/>
</dbReference>
<proteinExistence type="inferred from homology"/>
<dbReference type="InterPro" id="IPR008283">
    <property type="entry name" value="Peptidase_M17_N"/>
</dbReference>
<keyword evidence="17" id="KW-1185">Reference proteome</keyword>
<dbReference type="OMA" id="WPMPLPE"/>
<comment type="function">
    <text evidence="12">Cytosolic metallopeptidase that catalyzes the removal of unsubstituted N-terminal hydrophobic amino acids from various peptides. The presence of Zn(2+) ions is essential for the peptidase activity, and the association with other cofactors can modulate the substrate spectificity of the enzyme. For instance, in the presence of Mn(2+), it displays a specific Cys-Gly hydrolyzing activity of Cys-Gly-S-conjugates. Involved in the metabolism of glutathione and in the degradation of glutathione S-conjugates, which may play a role in the control of the cell redox status.</text>
</comment>
<comment type="catalytic activity">
    <reaction evidence="14">
        <text>L-cysteinylglycine + H2O = L-cysteine + glycine</text>
        <dbReference type="Rhea" id="RHEA:28783"/>
        <dbReference type="ChEBI" id="CHEBI:15377"/>
        <dbReference type="ChEBI" id="CHEBI:35235"/>
        <dbReference type="ChEBI" id="CHEBI:57305"/>
        <dbReference type="ChEBI" id="CHEBI:61694"/>
    </reaction>
    <physiologicalReaction direction="left-to-right" evidence="14">
        <dbReference type="Rhea" id="RHEA:28784"/>
    </physiologicalReaction>
</comment>
<feature type="region of interest" description="Disordered" evidence="15">
    <location>
        <begin position="47"/>
        <end position="70"/>
    </location>
</feature>
<dbReference type="Pfam" id="PF00883">
    <property type="entry name" value="Peptidase_M17"/>
    <property type="match status" value="1"/>
</dbReference>
<sequence>MRFSLNLLVKGRKSLAQHEFSIVRYLSKMERRGLVLGIYTENGNNSSASNLQNNVEKKEPSPHTVDQFSSWGKKFNDETSGVILKQLNCSEPLKCGKNRILYGLTDKYSAVAVAGLGKRGAGIDLQEQIHYGRENVRSAIAGATKALKDIGCKAIDVDPCGYPTAAAEGAIMSIFNYDELKSKKQPKPQVIVNLLTNGEDSKEAAQFEDGIILAEGQNLCRKLTDMPANLLTPTKFAEIAQQLAEKEPSLQVIARDKAWAEKEKMFSFLSVSQGSAEPPVFLEMRLKSKNASPDRPPVVLVGKGVCFDSGGISLKPSANMDKMRGDMGGAANVLAALYTLSRLNVNLPFDVVGLTPLVENMPGGRATKPGDVFFARNGKSIKVDNTDAEGRLILADALCYADTFKPSHVIDLATLTGAMVMALGATATGVFCSDDKLWQKILDSSIEVGDRVWRMPLFKAYNAKMKADCADLNNIAKPGSGAGSCVAAGFLREFVECNSWAHFDIAGTMEADGDIAYISKGMTGRPLRLLVHLLESLE</sequence>
<evidence type="ECO:0000256" key="4">
    <source>
        <dbReference type="ARBA" id="ARBA00022670"/>
    </source>
</evidence>
<dbReference type="InterPro" id="IPR000819">
    <property type="entry name" value="Peptidase_M17_C"/>
</dbReference>
<dbReference type="Gene3D" id="3.40.630.10">
    <property type="entry name" value="Zn peptidases"/>
    <property type="match status" value="1"/>
</dbReference>
<keyword evidence="3" id="KW-0031">Aminopeptidase</keyword>
<evidence type="ECO:0000256" key="1">
    <source>
        <dbReference type="ARBA" id="ARBA00009528"/>
    </source>
</evidence>
<dbReference type="InterPro" id="IPR043472">
    <property type="entry name" value="Macro_dom-like"/>
</dbReference>
<evidence type="ECO:0000256" key="7">
    <source>
        <dbReference type="ARBA" id="ARBA00023625"/>
    </source>
</evidence>
<dbReference type="InterPro" id="IPR011356">
    <property type="entry name" value="Leucine_aapep/pepB"/>
</dbReference>
<dbReference type="Gene3D" id="3.40.220.10">
    <property type="entry name" value="Leucine Aminopeptidase, subunit E, domain 1"/>
    <property type="match status" value="1"/>
</dbReference>
<comment type="similarity">
    <text evidence="1">Belongs to the peptidase M17 family.</text>
</comment>
<dbReference type="PRINTS" id="PR00481">
    <property type="entry name" value="LAMNOPPTDASE"/>
</dbReference>
<comment type="catalytic activity">
    <reaction evidence="6">
        <text>an S-substituted L-cysteinylglycine + H2O = an S-substituted L-cysteine + glycine</text>
        <dbReference type="Rhea" id="RHEA:60444"/>
        <dbReference type="ChEBI" id="CHEBI:15377"/>
        <dbReference type="ChEBI" id="CHEBI:57305"/>
        <dbReference type="ChEBI" id="CHEBI:58717"/>
        <dbReference type="ChEBI" id="CHEBI:143103"/>
        <dbReference type="EC" id="3.4.13.23"/>
    </reaction>
    <physiologicalReaction direction="left-to-right" evidence="6">
        <dbReference type="Rhea" id="RHEA:60445"/>
    </physiologicalReaction>
</comment>
<dbReference type="Proteomes" id="UP000887565">
    <property type="component" value="Unplaced"/>
</dbReference>
<evidence type="ECO:0000313" key="18">
    <source>
        <dbReference type="WBParaSite" id="nRc.2.0.1.t15219-RA"/>
    </source>
</evidence>
<accession>A0A915IMW9</accession>
<evidence type="ECO:0000256" key="8">
    <source>
        <dbReference type="ARBA" id="ARBA00029605"/>
    </source>
</evidence>
<comment type="catalytic activity">
    <reaction evidence="13">
        <text>S-benzyl-L-cysteinylglycine + H2O = S-benzyl-L-cysteine + glycine</text>
        <dbReference type="Rhea" id="RHEA:62568"/>
        <dbReference type="ChEBI" id="CHEBI:15377"/>
        <dbReference type="ChEBI" id="CHEBI:57305"/>
        <dbReference type="ChEBI" id="CHEBI:145802"/>
        <dbReference type="ChEBI" id="CHEBI:145803"/>
    </reaction>
    <physiologicalReaction direction="left-to-right" evidence="13">
        <dbReference type="Rhea" id="RHEA:62569"/>
    </physiologicalReaction>
</comment>
<dbReference type="GO" id="GO:0030145">
    <property type="term" value="F:manganese ion binding"/>
    <property type="evidence" value="ECO:0007669"/>
    <property type="project" value="InterPro"/>
</dbReference>